<comment type="caution">
    <text evidence="2">The sequence shown here is derived from an EMBL/GenBank/DDBJ whole genome shotgun (WGS) entry which is preliminary data.</text>
</comment>
<accession>A0ABQ5UKH7</accession>
<feature type="signal peptide" evidence="1">
    <location>
        <begin position="1"/>
        <end position="18"/>
    </location>
</feature>
<reference evidence="2" key="1">
    <citation type="journal article" date="2014" name="Int. J. Syst. Evol. Microbiol.">
        <title>Complete genome of a new Firmicutes species belonging to the dominant human colonic microbiota ('Ruminococcus bicirculans') reveals two chromosomes and a selective capacity to utilize plant glucans.</title>
        <authorList>
            <consortium name="NISC Comparative Sequencing Program"/>
            <person name="Wegmann U."/>
            <person name="Louis P."/>
            <person name="Goesmann A."/>
            <person name="Henrissat B."/>
            <person name="Duncan S.H."/>
            <person name="Flint H.J."/>
        </authorList>
    </citation>
    <scope>NUCLEOTIDE SEQUENCE</scope>
    <source>
        <strain evidence="2">NBRC 103855</strain>
    </source>
</reference>
<dbReference type="EMBL" id="BSNG01000002">
    <property type="protein sequence ID" value="GLQ11634.1"/>
    <property type="molecule type" value="Genomic_DNA"/>
</dbReference>
<dbReference type="RefSeq" id="WP_284393151.1">
    <property type="nucleotide sequence ID" value="NZ_BSNG01000002.1"/>
</dbReference>
<dbReference type="Proteomes" id="UP001161406">
    <property type="component" value="Unassembled WGS sequence"/>
</dbReference>
<reference evidence="2" key="2">
    <citation type="submission" date="2023-01" db="EMBL/GenBank/DDBJ databases">
        <title>Draft genome sequence of Devosia yakushimensis strain NBRC 103855.</title>
        <authorList>
            <person name="Sun Q."/>
            <person name="Mori K."/>
        </authorList>
    </citation>
    <scope>NUCLEOTIDE SEQUENCE</scope>
    <source>
        <strain evidence="2">NBRC 103855</strain>
    </source>
</reference>
<name>A0ABQ5UKH7_9HYPH</name>
<gene>
    <name evidence="2" type="ORF">GCM10007913_35660</name>
</gene>
<proteinExistence type="predicted"/>
<organism evidence="2 3">
    <name type="scientific">Devosia yakushimensis</name>
    <dbReference type="NCBI Taxonomy" id="470028"/>
    <lineage>
        <taxon>Bacteria</taxon>
        <taxon>Pseudomonadati</taxon>
        <taxon>Pseudomonadota</taxon>
        <taxon>Alphaproteobacteria</taxon>
        <taxon>Hyphomicrobiales</taxon>
        <taxon>Devosiaceae</taxon>
        <taxon>Devosia</taxon>
    </lineage>
</organism>
<feature type="chain" id="PRO_5047086964" evidence="1">
    <location>
        <begin position="19"/>
        <end position="301"/>
    </location>
</feature>
<keyword evidence="1" id="KW-0732">Signal</keyword>
<evidence type="ECO:0000256" key="1">
    <source>
        <dbReference type="SAM" id="SignalP"/>
    </source>
</evidence>
<keyword evidence="3" id="KW-1185">Reference proteome</keyword>
<evidence type="ECO:0000313" key="2">
    <source>
        <dbReference type="EMBL" id="GLQ11634.1"/>
    </source>
</evidence>
<evidence type="ECO:0000313" key="3">
    <source>
        <dbReference type="Proteomes" id="UP001161406"/>
    </source>
</evidence>
<sequence>MRFAAPLLLALLATPAFAQDQTSEPVPTDCTSLFDNLGILNRDAQSEIEDTATGCAISNVYFGSSYSRFAIGKVTLEADDLFGAVAGNTRPAQLKLNIAGVRSSPDIDSPLNTYIMEMQQVPFELNLAYRWDATSGDFHLDDLSMRMPTVGSAVFQAELSEVRDMPAAIEEPTDYARGNVEKLTLTLDNRGLFTAVAAPILLSSLPYEEDPRPLIAAAQKAVIALIDARPEDQIDAPSKAVLARFVNTFPRPDGLYHFEITPIDAPVSLESLVAPTDDMAGLMELLARFNLSAEYKPLTVE</sequence>
<protein>
    <submittedName>
        <fullName evidence="2">Uncharacterized protein</fullName>
    </submittedName>
</protein>